<dbReference type="Proteomes" id="UP001632037">
    <property type="component" value="Unassembled WGS sequence"/>
</dbReference>
<keyword evidence="2" id="KW-1185">Reference proteome</keyword>
<dbReference type="Gene3D" id="3.30.70.270">
    <property type="match status" value="1"/>
</dbReference>
<comment type="caution">
    <text evidence="1">The sequence shown here is derived from an EMBL/GenBank/DDBJ whole genome shotgun (WGS) entry which is preliminary data.</text>
</comment>
<dbReference type="PANTHER" id="PTHR37984:SF5">
    <property type="entry name" value="PROTEIN NYNRIN-LIKE"/>
    <property type="match status" value="1"/>
</dbReference>
<accession>A0ABD3F073</accession>
<dbReference type="EMBL" id="JBIMZQ010000049">
    <property type="protein sequence ID" value="KAL3658991.1"/>
    <property type="molecule type" value="Genomic_DNA"/>
</dbReference>
<evidence type="ECO:0000313" key="1">
    <source>
        <dbReference type="EMBL" id="KAL3658991.1"/>
    </source>
</evidence>
<evidence type="ECO:0008006" key="3">
    <source>
        <dbReference type="Google" id="ProtNLM"/>
    </source>
</evidence>
<proteinExistence type="predicted"/>
<sequence>MTKIAKGVEEWSFPSTLKGVQIFMGSLNYYNKFIEDLPVIAAILYELTDEQSRAGRDLTRAKEAFEILKRKIVSPRSSDTWTAQGLSSSYLTRTRGLLRQTSAKSTTE</sequence>
<dbReference type="SUPFAM" id="SSF56672">
    <property type="entry name" value="DNA/RNA polymerases"/>
    <property type="match status" value="1"/>
</dbReference>
<name>A0ABD3F073_9STRA</name>
<dbReference type="InterPro" id="IPR043502">
    <property type="entry name" value="DNA/RNA_pol_sf"/>
</dbReference>
<evidence type="ECO:0000313" key="2">
    <source>
        <dbReference type="Proteomes" id="UP001632037"/>
    </source>
</evidence>
<dbReference type="InterPro" id="IPR050951">
    <property type="entry name" value="Retrovirus_Pol_polyprotein"/>
</dbReference>
<gene>
    <name evidence="1" type="ORF">V7S43_015876</name>
</gene>
<reference evidence="1 2" key="1">
    <citation type="submission" date="2024-09" db="EMBL/GenBank/DDBJ databases">
        <title>Genome sequencing and assembly of Phytophthora oleae, isolate VK10A, causative agent of rot of olive drupes.</title>
        <authorList>
            <person name="Conti Taguali S."/>
            <person name="Riolo M."/>
            <person name="La Spada F."/>
            <person name="Cacciola S.O."/>
            <person name="Dionisio G."/>
        </authorList>
    </citation>
    <scope>NUCLEOTIDE SEQUENCE [LARGE SCALE GENOMIC DNA]</scope>
    <source>
        <strain evidence="1 2">VK10A</strain>
    </source>
</reference>
<organism evidence="1 2">
    <name type="scientific">Phytophthora oleae</name>
    <dbReference type="NCBI Taxonomy" id="2107226"/>
    <lineage>
        <taxon>Eukaryota</taxon>
        <taxon>Sar</taxon>
        <taxon>Stramenopiles</taxon>
        <taxon>Oomycota</taxon>
        <taxon>Peronosporomycetes</taxon>
        <taxon>Peronosporales</taxon>
        <taxon>Peronosporaceae</taxon>
        <taxon>Phytophthora</taxon>
    </lineage>
</organism>
<dbReference type="InterPro" id="IPR043128">
    <property type="entry name" value="Rev_trsase/Diguanyl_cyclase"/>
</dbReference>
<protein>
    <recommendedName>
        <fullName evidence="3">Reverse transcriptase/retrotransposon-derived protein RNase H-like domain-containing protein</fullName>
    </recommendedName>
</protein>
<dbReference type="AlphaFoldDB" id="A0ABD3F073"/>
<dbReference type="PANTHER" id="PTHR37984">
    <property type="entry name" value="PROTEIN CBG26694"/>
    <property type="match status" value="1"/>
</dbReference>